<dbReference type="InterPro" id="IPR017136">
    <property type="entry name" value="UCP037205"/>
</dbReference>
<dbReference type="Proteomes" id="UP000178129">
    <property type="component" value="Unassembled WGS sequence"/>
</dbReference>
<name>A0A1E1JQN3_9HELO</name>
<keyword evidence="3" id="KW-1185">Reference proteome</keyword>
<evidence type="ECO:0000313" key="3">
    <source>
        <dbReference type="Proteomes" id="UP000178129"/>
    </source>
</evidence>
<dbReference type="InterPro" id="IPR036388">
    <property type="entry name" value="WH-like_DNA-bd_sf"/>
</dbReference>
<dbReference type="Pfam" id="PF10013">
    <property type="entry name" value="DUF2256"/>
    <property type="match status" value="1"/>
</dbReference>
<protein>
    <submittedName>
        <fullName evidence="2">Uncharacterized protein</fullName>
    </submittedName>
</protein>
<dbReference type="SUPFAM" id="SSF46785">
    <property type="entry name" value="Winged helix' DNA-binding domain"/>
    <property type="match status" value="1"/>
</dbReference>
<evidence type="ECO:0000313" key="2">
    <source>
        <dbReference type="EMBL" id="CZS88073.1"/>
    </source>
</evidence>
<dbReference type="AlphaFoldDB" id="A0A1E1JQN3"/>
<dbReference type="Pfam" id="PF11625">
    <property type="entry name" value="DUF3253"/>
    <property type="match status" value="1"/>
</dbReference>
<evidence type="ECO:0000256" key="1">
    <source>
        <dbReference type="SAM" id="MobiDB-lite"/>
    </source>
</evidence>
<dbReference type="EMBL" id="FJUW01000001">
    <property type="protein sequence ID" value="CZS88073.1"/>
    <property type="molecule type" value="Genomic_DNA"/>
</dbReference>
<comment type="caution">
    <text evidence="2">The sequence shown here is derived from an EMBL/GenBank/DDBJ whole genome shotgun (WGS) entry which is preliminary data.</text>
</comment>
<sequence length="165" mass="18394">MSTPQNATFKICTSCGRQISWRKKWEKNWDSITYCSDSCRRHKIKPGSVDVAFESKILALLGQRRLVQGPAALVTCEEAEEEVLNERASSSMNGTEEQATLSSQEEGDVDVELRGQSNLQLSKSRERCRQAARRLAARGEIVVTQNGKVVDPSFAKGIMELKFPS</sequence>
<dbReference type="PANTHER" id="PTHR37463:SF1">
    <property type="entry name" value="DUF2256 DOMAIN-CONTAINING PROTEIN"/>
    <property type="match status" value="1"/>
</dbReference>
<dbReference type="InParanoid" id="A0A1E1JQN3"/>
<feature type="compositionally biased region" description="Polar residues" evidence="1">
    <location>
        <begin position="87"/>
        <end position="104"/>
    </location>
</feature>
<dbReference type="PANTHER" id="PTHR37463">
    <property type="entry name" value="GSL3115 PROTEIN"/>
    <property type="match status" value="1"/>
</dbReference>
<proteinExistence type="predicted"/>
<reference evidence="3" key="1">
    <citation type="submission" date="2016-03" db="EMBL/GenBank/DDBJ databases">
        <authorList>
            <person name="Ploux O."/>
        </authorList>
    </citation>
    <scope>NUCLEOTIDE SEQUENCE [LARGE SCALE GENOMIC DNA]</scope>
    <source>
        <strain evidence="3">UK7</strain>
    </source>
</reference>
<accession>A0A1E1JQN3</accession>
<organism evidence="2 3">
    <name type="scientific">Rhynchosporium graminicola</name>
    <dbReference type="NCBI Taxonomy" id="2792576"/>
    <lineage>
        <taxon>Eukaryota</taxon>
        <taxon>Fungi</taxon>
        <taxon>Dikarya</taxon>
        <taxon>Ascomycota</taxon>
        <taxon>Pezizomycotina</taxon>
        <taxon>Leotiomycetes</taxon>
        <taxon>Helotiales</taxon>
        <taxon>Ploettnerulaceae</taxon>
        <taxon>Rhynchosporium</taxon>
    </lineage>
</organism>
<feature type="region of interest" description="Disordered" evidence="1">
    <location>
        <begin position="85"/>
        <end position="108"/>
    </location>
</feature>
<dbReference type="Gene3D" id="1.10.10.10">
    <property type="entry name" value="Winged helix-like DNA-binding domain superfamily/Winged helix DNA-binding domain"/>
    <property type="match status" value="1"/>
</dbReference>
<gene>
    <name evidence="2" type="ORF">RCO7_14084</name>
</gene>
<dbReference type="InterPro" id="IPR021660">
    <property type="entry name" value="DUF3253"/>
</dbReference>
<dbReference type="InterPro" id="IPR036390">
    <property type="entry name" value="WH_DNA-bd_sf"/>
</dbReference>